<reference evidence="1 2" key="1">
    <citation type="submission" date="2020-08" db="EMBL/GenBank/DDBJ databases">
        <title>Genome public.</title>
        <authorList>
            <person name="Liu C."/>
            <person name="Sun Q."/>
        </authorList>
    </citation>
    <scope>NUCLEOTIDE SEQUENCE [LARGE SCALE GENOMIC DNA]</scope>
    <source>
        <strain evidence="1 2">NSJ-46</strain>
    </source>
</reference>
<dbReference type="InterPro" id="IPR027417">
    <property type="entry name" value="P-loop_NTPase"/>
</dbReference>
<gene>
    <name evidence="1" type="ORF">H8716_13725</name>
</gene>
<dbReference type="Gene3D" id="3.40.50.300">
    <property type="entry name" value="P-loop containing nucleotide triphosphate hydrolases"/>
    <property type="match status" value="1"/>
</dbReference>
<name>A0ABR7NCJ0_9FIRM</name>
<comment type="caution">
    <text evidence="1">The sequence shown here is derived from an EMBL/GenBank/DDBJ whole genome shotgun (WGS) entry which is preliminary data.</text>
</comment>
<accession>A0ABR7NCJ0</accession>
<protein>
    <submittedName>
        <fullName evidence="1">Cytidylate kinase-like family protein</fullName>
    </submittedName>
</protein>
<dbReference type="Pfam" id="PF13189">
    <property type="entry name" value="Cytidylate_kin2"/>
    <property type="match status" value="1"/>
</dbReference>
<organism evidence="1 2">
    <name type="scientific">Jingyaoa shaoxingensis</name>
    <dbReference type="NCBI Taxonomy" id="2763671"/>
    <lineage>
        <taxon>Bacteria</taxon>
        <taxon>Bacillati</taxon>
        <taxon>Bacillota</taxon>
        <taxon>Clostridia</taxon>
        <taxon>Lachnospirales</taxon>
        <taxon>Lachnospiraceae</taxon>
        <taxon>Jingyaoa</taxon>
    </lineage>
</organism>
<dbReference type="EMBL" id="JACRSZ010000016">
    <property type="protein sequence ID" value="MBC8574130.1"/>
    <property type="molecule type" value="Genomic_DNA"/>
</dbReference>
<keyword evidence="2" id="KW-1185">Reference proteome</keyword>
<evidence type="ECO:0000313" key="1">
    <source>
        <dbReference type="EMBL" id="MBC8574130.1"/>
    </source>
</evidence>
<evidence type="ECO:0000313" key="2">
    <source>
        <dbReference type="Proteomes" id="UP000657421"/>
    </source>
</evidence>
<dbReference type="RefSeq" id="WP_249309635.1">
    <property type="nucleotide sequence ID" value="NZ_JACRSZ010000016.1"/>
</dbReference>
<sequence>MGEKKQLIISLGREYGSGGHVIAEALAKRFEIPFYDYHLIGEIAAGKKVDVKTLERFDELPKIPFFSRTVNGFSNSPQENLANMQFDYLRKKAASGESFVIVGRCSEDILKEYEGLISIFVLGDMEEKIKRIMDREDVDRLKAEESIAYHDRKRKTYHNHFCRGKWGDSRNYDLSINSSKLGIDKTIDMLEDYIRRRMEE</sequence>
<dbReference type="SUPFAM" id="SSF52540">
    <property type="entry name" value="P-loop containing nucleoside triphosphate hydrolases"/>
    <property type="match status" value="1"/>
</dbReference>
<dbReference type="Proteomes" id="UP000657421">
    <property type="component" value="Unassembled WGS sequence"/>
</dbReference>
<proteinExistence type="predicted"/>